<proteinExistence type="predicted"/>
<dbReference type="AlphaFoldDB" id="A0A8S3TW39"/>
<gene>
    <name evidence="1" type="ORF">MEDL_47210</name>
</gene>
<dbReference type="OrthoDB" id="6117260at2759"/>
<dbReference type="EMBL" id="CAJPWZ010002259">
    <property type="protein sequence ID" value="CAG2234584.1"/>
    <property type="molecule type" value="Genomic_DNA"/>
</dbReference>
<keyword evidence="2" id="KW-1185">Reference proteome</keyword>
<sequence>MLHDITLLAKLSAGDLVAQEAKYHAKCLLYLYRKASRVANDDGSEGRTQTRVIHGVALAELVSFTEETRSKDNIASVFIMSDLSKMYGNRLEKMEAEQESRVHSTRLKNRLLTYISNIEAYKQVNGNPRWRVTESLSDSYVVVKPAVLKTNVPVIPVRDRACEGCIVDLQEAVQIEYS</sequence>
<evidence type="ECO:0000313" key="2">
    <source>
        <dbReference type="Proteomes" id="UP000683360"/>
    </source>
</evidence>
<comment type="caution">
    <text evidence="1">The sequence shown here is derived from an EMBL/GenBank/DDBJ whole genome shotgun (WGS) entry which is preliminary data.</text>
</comment>
<dbReference type="Proteomes" id="UP000683360">
    <property type="component" value="Unassembled WGS sequence"/>
</dbReference>
<accession>A0A8S3TW39</accession>
<reference evidence="1" key="1">
    <citation type="submission" date="2021-03" db="EMBL/GenBank/DDBJ databases">
        <authorList>
            <person name="Bekaert M."/>
        </authorList>
    </citation>
    <scope>NUCLEOTIDE SEQUENCE</scope>
</reference>
<dbReference type="PANTHER" id="PTHR47018:SF1">
    <property type="entry name" value="TESMIN_TSO1-LIKE CXC DOMAIN-CONTAINING PROTEIN"/>
    <property type="match status" value="1"/>
</dbReference>
<protein>
    <submittedName>
        <fullName evidence="1">Uncharacterized protein</fullName>
    </submittedName>
</protein>
<organism evidence="1 2">
    <name type="scientific">Mytilus edulis</name>
    <name type="common">Blue mussel</name>
    <dbReference type="NCBI Taxonomy" id="6550"/>
    <lineage>
        <taxon>Eukaryota</taxon>
        <taxon>Metazoa</taxon>
        <taxon>Spiralia</taxon>
        <taxon>Lophotrochozoa</taxon>
        <taxon>Mollusca</taxon>
        <taxon>Bivalvia</taxon>
        <taxon>Autobranchia</taxon>
        <taxon>Pteriomorphia</taxon>
        <taxon>Mytilida</taxon>
        <taxon>Mytiloidea</taxon>
        <taxon>Mytilidae</taxon>
        <taxon>Mytilinae</taxon>
        <taxon>Mytilus</taxon>
    </lineage>
</organism>
<dbReference type="PANTHER" id="PTHR47018">
    <property type="entry name" value="CXC DOMAIN-CONTAINING PROTEIN-RELATED"/>
    <property type="match status" value="1"/>
</dbReference>
<name>A0A8S3TW39_MYTED</name>
<evidence type="ECO:0000313" key="1">
    <source>
        <dbReference type="EMBL" id="CAG2234584.1"/>
    </source>
</evidence>